<dbReference type="AlphaFoldDB" id="A0A5E4ZYW8"/>
<dbReference type="InterPro" id="IPR005119">
    <property type="entry name" value="LysR_subst-bd"/>
</dbReference>
<dbReference type="OrthoDB" id="9110639at2"/>
<evidence type="ECO:0000256" key="4">
    <source>
        <dbReference type="ARBA" id="ARBA00023163"/>
    </source>
</evidence>
<keyword evidence="3" id="KW-0238">DNA-binding</keyword>
<proteinExistence type="inferred from homology"/>
<evidence type="ECO:0000256" key="1">
    <source>
        <dbReference type="ARBA" id="ARBA00009437"/>
    </source>
</evidence>
<evidence type="ECO:0000313" key="7">
    <source>
        <dbReference type="Proteomes" id="UP000414136"/>
    </source>
</evidence>
<comment type="similarity">
    <text evidence="1">Belongs to the LysR transcriptional regulatory family.</text>
</comment>
<dbReference type="Pfam" id="PF03466">
    <property type="entry name" value="LysR_substrate"/>
    <property type="match status" value="1"/>
</dbReference>
<dbReference type="InterPro" id="IPR000847">
    <property type="entry name" value="LysR_HTH_N"/>
</dbReference>
<dbReference type="EMBL" id="CABPSQ010000003">
    <property type="protein sequence ID" value="VVE66611.1"/>
    <property type="molecule type" value="Genomic_DNA"/>
</dbReference>
<sequence>MDDRFSGIREFVATVDHGGFTAAAETLGLTGSAVGKSISRLEARLGVQLLHRTTRRIDLTTAGETFLRTCRHILDELDQTEAFLSTGHEQPIGRLRVDLPTTFGRRHIVPTLLNLTQRFPRLDLAVTLQDRAVDLVSEGVDLAVRIGALDAFPDLVARKLGEQRLVICGAPDYLARRGEPHTREDLLTHDCLIGWQRSGRAGWWLADAGTEGGASHFEVHVRHELTDGDTLLSACLSGCGLAQLPGWLAGDALRTGALREVLPDLSTTTPIHVIWQKTRHLQQKVKTTVDALVQLAADEASVFQPGE</sequence>
<dbReference type="PANTHER" id="PTHR30537:SF5">
    <property type="entry name" value="HTH-TYPE TRANSCRIPTIONAL ACTIVATOR TTDR-RELATED"/>
    <property type="match status" value="1"/>
</dbReference>
<reference evidence="6 7" key="1">
    <citation type="submission" date="2019-08" db="EMBL/GenBank/DDBJ databases">
        <authorList>
            <person name="Peeters C."/>
        </authorList>
    </citation>
    <scope>NUCLEOTIDE SEQUENCE [LARGE SCALE GENOMIC DNA]</scope>
    <source>
        <strain evidence="6 7">LMG 31118</strain>
    </source>
</reference>
<dbReference type="SUPFAM" id="SSF53850">
    <property type="entry name" value="Periplasmic binding protein-like II"/>
    <property type="match status" value="1"/>
</dbReference>
<dbReference type="InterPro" id="IPR036388">
    <property type="entry name" value="WH-like_DNA-bd_sf"/>
</dbReference>
<dbReference type="InterPro" id="IPR058163">
    <property type="entry name" value="LysR-type_TF_proteobact-type"/>
</dbReference>
<dbReference type="Proteomes" id="UP000414136">
    <property type="component" value="Unassembled WGS sequence"/>
</dbReference>
<keyword evidence="4" id="KW-0804">Transcription</keyword>
<dbReference type="Pfam" id="PF00126">
    <property type="entry name" value="HTH_1"/>
    <property type="match status" value="1"/>
</dbReference>
<name>A0A5E4ZYW8_9BURK</name>
<dbReference type="CDD" id="cd08475">
    <property type="entry name" value="PBP2_CrgA_like_6"/>
    <property type="match status" value="1"/>
</dbReference>
<evidence type="ECO:0000259" key="5">
    <source>
        <dbReference type="PROSITE" id="PS50931"/>
    </source>
</evidence>
<evidence type="ECO:0000313" key="6">
    <source>
        <dbReference type="EMBL" id="VVE66611.1"/>
    </source>
</evidence>
<protein>
    <submittedName>
        <fullName evidence="6">LysR family transcriptional regulator</fullName>
    </submittedName>
</protein>
<gene>
    <name evidence="6" type="ORF">PCA31118_02289</name>
</gene>
<dbReference type="InterPro" id="IPR036390">
    <property type="entry name" value="WH_DNA-bd_sf"/>
</dbReference>
<dbReference type="Gene3D" id="1.10.10.10">
    <property type="entry name" value="Winged helix-like DNA-binding domain superfamily/Winged helix DNA-binding domain"/>
    <property type="match status" value="1"/>
</dbReference>
<keyword evidence="2" id="KW-0805">Transcription regulation</keyword>
<evidence type="ECO:0000256" key="2">
    <source>
        <dbReference type="ARBA" id="ARBA00023015"/>
    </source>
</evidence>
<dbReference type="PANTHER" id="PTHR30537">
    <property type="entry name" value="HTH-TYPE TRANSCRIPTIONAL REGULATOR"/>
    <property type="match status" value="1"/>
</dbReference>
<evidence type="ECO:0000256" key="3">
    <source>
        <dbReference type="ARBA" id="ARBA00023125"/>
    </source>
</evidence>
<feature type="domain" description="HTH lysR-type" evidence="5">
    <location>
        <begin position="1"/>
        <end position="60"/>
    </location>
</feature>
<dbReference type="GO" id="GO:0003677">
    <property type="term" value="F:DNA binding"/>
    <property type="evidence" value="ECO:0007669"/>
    <property type="project" value="UniProtKB-KW"/>
</dbReference>
<dbReference type="RefSeq" id="WP_150625343.1">
    <property type="nucleotide sequence ID" value="NZ_CABPSQ010000003.1"/>
</dbReference>
<dbReference type="FunFam" id="1.10.10.10:FF:000001">
    <property type="entry name" value="LysR family transcriptional regulator"/>
    <property type="match status" value="1"/>
</dbReference>
<organism evidence="6 7">
    <name type="scientific">Pandoraea captiosa</name>
    <dbReference type="NCBI Taxonomy" id="2508302"/>
    <lineage>
        <taxon>Bacteria</taxon>
        <taxon>Pseudomonadati</taxon>
        <taxon>Pseudomonadota</taxon>
        <taxon>Betaproteobacteria</taxon>
        <taxon>Burkholderiales</taxon>
        <taxon>Burkholderiaceae</taxon>
        <taxon>Pandoraea</taxon>
    </lineage>
</organism>
<keyword evidence="7" id="KW-1185">Reference proteome</keyword>
<dbReference type="GO" id="GO:0003700">
    <property type="term" value="F:DNA-binding transcription factor activity"/>
    <property type="evidence" value="ECO:0007669"/>
    <property type="project" value="InterPro"/>
</dbReference>
<dbReference type="SUPFAM" id="SSF46785">
    <property type="entry name" value="Winged helix' DNA-binding domain"/>
    <property type="match status" value="1"/>
</dbReference>
<dbReference type="Gene3D" id="3.40.190.290">
    <property type="match status" value="1"/>
</dbReference>
<accession>A0A5E4ZYW8</accession>
<dbReference type="PROSITE" id="PS50931">
    <property type="entry name" value="HTH_LYSR"/>
    <property type="match status" value="1"/>
</dbReference>